<accession>A0A075B0Z4</accession>
<gene>
    <name evidence="1" type="ORF">O9G_003864</name>
    <name evidence="2" type="ORF">ROZALSC1DRAFT_30104</name>
</gene>
<evidence type="ECO:0000313" key="3">
    <source>
        <dbReference type="Proteomes" id="UP000030755"/>
    </source>
</evidence>
<dbReference type="AlphaFoldDB" id="A0A075B0Z4"/>
<dbReference type="OrthoDB" id="47375at2759"/>
<evidence type="ECO:0000313" key="1">
    <source>
        <dbReference type="EMBL" id="EPZ36239.1"/>
    </source>
</evidence>
<dbReference type="EMBL" id="ML005538">
    <property type="protein sequence ID" value="RKP18174.1"/>
    <property type="molecule type" value="Genomic_DNA"/>
</dbReference>
<dbReference type="EMBL" id="KE560617">
    <property type="protein sequence ID" value="EPZ36239.1"/>
    <property type="molecule type" value="Genomic_DNA"/>
</dbReference>
<reference evidence="4" key="2">
    <citation type="journal article" date="2018" name="Nat. Microbiol.">
        <title>Leveraging single-cell genomics to expand the fungal tree of life.</title>
        <authorList>
            <person name="Ahrendt S.R."/>
            <person name="Quandt C.A."/>
            <person name="Ciobanu D."/>
            <person name="Clum A."/>
            <person name="Salamov A."/>
            <person name="Andreopoulos B."/>
            <person name="Cheng J.F."/>
            <person name="Woyke T."/>
            <person name="Pelin A."/>
            <person name="Henrissat B."/>
            <person name="Reynolds N.K."/>
            <person name="Benny G.L."/>
            <person name="Smith M.E."/>
            <person name="James T.Y."/>
            <person name="Grigoriev I.V."/>
        </authorList>
    </citation>
    <scope>NUCLEOTIDE SEQUENCE [LARGE SCALE GENOMIC DNA]</scope>
    <source>
        <strain evidence="4">CSF55</strain>
    </source>
</reference>
<organism evidence="1 3">
    <name type="scientific">Rozella allomycis (strain CSF55)</name>
    <dbReference type="NCBI Taxonomy" id="988480"/>
    <lineage>
        <taxon>Eukaryota</taxon>
        <taxon>Fungi</taxon>
        <taxon>Fungi incertae sedis</taxon>
        <taxon>Cryptomycota</taxon>
        <taxon>Cryptomycota incertae sedis</taxon>
        <taxon>Rozella</taxon>
    </lineage>
</organism>
<evidence type="ECO:0000313" key="2">
    <source>
        <dbReference type="EMBL" id="RKP18174.1"/>
    </source>
</evidence>
<reference evidence="2" key="3">
    <citation type="submission" date="2018-08" db="EMBL/GenBank/DDBJ databases">
        <title>Leveraging single-cell genomics to expand the Fungal Tree of Life.</title>
        <authorList>
            <consortium name="DOE Joint Genome Institute"/>
            <person name="Ahrendt S.R."/>
            <person name="Quandt C.A."/>
            <person name="Ciobanu D."/>
            <person name="Clum A."/>
            <person name="Salamov A."/>
            <person name="Andreopoulos B."/>
            <person name="Cheng J.-F."/>
            <person name="Woyke T."/>
            <person name="Pelin A."/>
            <person name="Henrissat B."/>
            <person name="Reynolds N."/>
            <person name="Benny G.L."/>
            <person name="Smith M.E."/>
            <person name="James T.Y."/>
            <person name="Grigoriev I.V."/>
        </authorList>
    </citation>
    <scope>NUCLEOTIDE SEQUENCE</scope>
    <source>
        <strain evidence="2">CSF55</strain>
    </source>
</reference>
<sequence>MSFESQERKSKSVVSEALSLMIRFKIDVIFGLEYWQPSFLREILAINGKRIEPGFPLAEFHPYDISDPIPLVKYPMIYAADNPSNAALVKRMDKRFKYANISYEMIDFGNLEDVHTRMPWIKTHVSKTPFNTDEDLFDFHLLATFTAYEFISKLAESTVEAAIYLETDAVPVYNAHKKFSLFYHQLKRHMPYYDIAMLGSCLQMERGHGPIYLADNLAKFPGTRCFNAVLMTRKAAKKIMEHGTANTPHIAIDFIINQLILEIPLEIAWAQEPLFYEESKTPPSFRFQC</sequence>
<dbReference type="Proteomes" id="UP000281549">
    <property type="component" value="Unassembled WGS sequence"/>
</dbReference>
<protein>
    <submittedName>
        <fullName evidence="1">Uncharacterized protein</fullName>
    </submittedName>
</protein>
<proteinExistence type="predicted"/>
<name>A0A075B0Z4_ROZAC</name>
<dbReference type="OMA" id="NDFRYEW"/>
<dbReference type="HOGENOM" id="CLU_963637_0_0_1"/>
<keyword evidence="3" id="KW-1185">Reference proteome</keyword>
<evidence type="ECO:0000313" key="4">
    <source>
        <dbReference type="Proteomes" id="UP000281549"/>
    </source>
</evidence>
<dbReference type="Proteomes" id="UP000030755">
    <property type="component" value="Unassembled WGS sequence"/>
</dbReference>
<reference evidence="1 3" key="1">
    <citation type="journal article" date="2013" name="Curr. Biol.">
        <title>Shared signatures of parasitism and phylogenomics unite Cryptomycota and microsporidia.</title>
        <authorList>
            <person name="James T.Y."/>
            <person name="Pelin A."/>
            <person name="Bonen L."/>
            <person name="Ahrendt S."/>
            <person name="Sain D."/>
            <person name="Corradi N."/>
            <person name="Stajich J.E."/>
        </authorList>
    </citation>
    <scope>NUCLEOTIDE SEQUENCE [LARGE SCALE GENOMIC DNA]</scope>
    <source>
        <strain evidence="1">CSF55</strain>
        <strain evidence="1">CSF55</strain>
    </source>
</reference>